<dbReference type="GO" id="GO:0019843">
    <property type="term" value="F:rRNA binding"/>
    <property type="evidence" value="ECO:0007669"/>
    <property type="project" value="UniProtKB-UniRule"/>
</dbReference>
<dbReference type="PANTHER" id="PTHR13501:SF8">
    <property type="entry name" value="LARGE RIBOSOMAL SUBUNIT PROTEIN UL22M"/>
    <property type="match status" value="1"/>
</dbReference>
<evidence type="ECO:0000256" key="2">
    <source>
        <dbReference type="ARBA" id="ARBA00022730"/>
    </source>
</evidence>
<sequence length="133" mass="15069">MEITAEAKYLRLSPKKAKFLAEAVRKLSPKEACEALEFKVKSGSEELIKLIKGAMANGKNNFKLDDNNLYIKSIEVLKGPVFKRWQPVSRGMAHSIKKRTSHIRIVLAENQKSKIKNQKLSIKTEKEENGTKS</sequence>
<dbReference type="InterPro" id="IPR047867">
    <property type="entry name" value="Ribosomal_uL22_bac/org-type"/>
</dbReference>
<keyword evidence="4 7" id="KW-0689">Ribosomal protein</keyword>
<keyword evidence="5 7" id="KW-0687">Ribonucleoprotein</keyword>
<accession>A0A0G0Q8M2</accession>
<evidence type="ECO:0000256" key="10">
    <source>
        <dbReference type="RuleBase" id="RU004008"/>
    </source>
</evidence>
<gene>
    <name evidence="7" type="primary">rplV</name>
    <name evidence="11" type="ORF">UT63_C0013G0016</name>
</gene>
<dbReference type="Proteomes" id="UP000034539">
    <property type="component" value="Unassembled WGS sequence"/>
</dbReference>
<dbReference type="InterPro" id="IPR001063">
    <property type="entry name" value="Ribosomal_uL22"/>
</dbReference>
<dbReference type="EMBL" id="LBXN01000013">
    <property type="protein sequence ID" value="KKR33656.1"/>
    <property type="molecule type" value="Genomic_DNA"/>
</dbReference>
<dbReference type="PANTHER" id="PTHR13501">
    <property type="entry name" value="CHLOROPLAST 50S RIBOSOMAL PROTEIN L22-RELATED"/>
    <property type="match status" value="1"/>
</dbReference>
<dbReference type="CDD" id="cd00336">
    <property type="entry name" value="Ribosomal_L22"/>
    <property type="match status" value="1"/>
</dbReference>
<proteinExistence type="inferred from homology"/>
<keyword evidence="2 7" id="KW-0699">rRNA-binding</keyword>
<evidence type="ECO:0000256" key="1">
    <source>
        <dbReference type="ARBA" id="ARBA00009451"/>
    </source>
</evidence>
<comment type="function">
    <text evidence="7">The globular domain of the protein is located near the polypeptide exit tunnel on the outside of the subunit, while an extended beta-hairpin is found that lines the wall of the exit tunnel in the center of the 70S ribosome.</text>
</comment>
<dbReference type="Gene3D" id="3.90.470.10">
    <property type="entry name" value="Ribosomal protein L22/L17"/>
    <property type="match status" value="1"/>
</dbReference>
<evidence type="ECO:0000256" key="3">
    <source>
        <dbReference type="ARBA" id="ARBA00022884"/>
    </source>
</evidence>
<reference evidence="11 12" key="1">
    <citation type="journal article" date="2015" name="Nature">
        <title>rRNA introns, odd ribosomes, and small enigmatic genomes across a large radiation of phyla.</title>
        <authorList>
            <person name="Brown C.T."/>
            <person name="Hug L.A."/>
            <person name="Thomas B.C."/>
            <person name="Sharon I."/>
            <person name="Castelle C.J."/>
            <person name="Singh A."/>
            <person name="Wilkins M.J."/>
            <person name="Williams K.H."/>
            <person name="Banfield J.F."/>
        </authorList>
    </citation>
    <scope>NUCLEOTIDE SEQUENCE [LARGE SCALE GENOMIC DNA]</scope>
</reference>
<dbReference type="GO" id="GO:0003735">
    <property type="term" value="F:structural constituent of ribosome"/>
    <property type="evidence" value="ECO:0007669"/>
    <property type="project" value="InterPro"/>
</dbReference>
<dbReference type="InterPro" id="IPR036394">
    <property type="entry name" value="Ribosomal_uL22_sf"/>
</dbReference>
<dbReference type="Pfam" id="PF00237">
    <property type="entry name" value="Ribosomal_L22"/>
    <property type="match status" value="1"/>
</dbReference>
<dbReference type="AlphaFoldDB" id="A0A0G0Q8M2"/>
<evidence type="ECO:0000256" key="4">
    <source>
        <dbReference type="ARBA" id="ARBA00022980"/>
    </source>
</evidence>
<comment type="caution">
    <text evidence="11">The sequence shown here is derived from an EMBL/GenBank/DDBJ whole genome shotgun (WGS) entry which is preliminary data.</text>
</comment>
<evidence type="ECO:0000313" key="12">
    <source>
        <dbReference type="Proteomes" id="UP000034539"/>
    </source>
</evidence>
<evidence type="ECO:0000256" key="5">
    <source>
        <dbReference type="ARBA" id="ARBA00023274"/>
    </source>
</evidence>
<dbReference type="SUPFAM" id="SSF54843">
    <property type="entry name" value="Ribosomal protein L22"/>
    <property type="match status" value="1"/>
</dbReference>
<dbReference type="GO" id="GO:0006412">
    <property type="term" value="P:translation"/>
    <property type="evidence" value="ECO:0007669"/>
    <property type="project" value="UniProtKB-UniRule"/>
</dbReference>
<organism evidence="11 12">
    <name type="scientific">Candidatus Gottesmanbacteria bacterium GW2011_GWC2_39_8</name>
    <dbReference type="NCBI Taxonomy" id="1618450"/>
    <lineage>
        <taxon>Bacteria</taxon>
        <taxon>Candidatus Gottesmaniibacteriota</taxon>
    </lineage>
</organism>
<comment type="function">
    <text evidence="7 10">This protein binds specifically to 23S rRNA; its binding is stimulated by other ribosomal proteins, e.g., L4, L17, and L20. It is important during the early stages of 50S assembly. It makes multiple contacts with different domains of the 23S rRNA in the assembled 50S subunit and ribosome.</text>
</comment>
<evidence type="ECO:0000256" key="9">
    <source>
        <dbReference type="RuleBase" id="RU004006"/>
    </source>
</evidence>
<evidence type="ECO:0000256" key="7">
    <source>
        <dbReference type="HAMAP-Rule" id="MF_01331"/>
    </source>
</evidence>
<evidence type="ECO:0000256" key="8">
    <source>
        <dbReference type="RuleBase" id="RU004005"/>
    </source>
</evidence>
<comment type="similarity">
    <text evidence="1 7 8">Belongs to the universal ribosomal protein uL22 family.</text>
</comment>
<protein>
    <recommendedName>
        <fullName evidence="6 7">Large ribosomal subunit protein uL22</fullName>
    </recommendedName>
</protein>
<evidence type="ECO:0000256" key="6">
    <source>
        <dbReference type="ARBA" id="ARBA00035207"/>
    </source>
</evidence>
<comment type="subunit">
    <text evidence="7 9">Part of the 50S ribosomal subunit.</text>
</comment>
<keyword evidence="3 7" id="KW-0694">RNA-binding</keyword>
<dbReference type="InterPro" id="IPR005727">
    <property type="entry name" value="Ribosomal_uL22_bac/chlpt-type"/>
</dbReference>
<dbReference type="NCBIfam" id="TIGR01044">
    <property type="entry name" value="rplV_bact"/>
    <property type="match status" value="1"/>
</dbReference>
<dbReference type="HAMAP" id="MF_01331_B">
    <property type="entry name" value="Ribosomal_uL22_B"/>
    <property type="match status" value="1"/>
</dbReference>
<name>A0A0G0Q8M2_9BACT</name>
<dbReference type="GO" id="GO:0022625">
    <property type="term" value="C:cytosolic large ribosomal subunit"/>
    <property type="evidence" value="ECO:0007669"/>
    <property type="project" value="TreeGrafter"/>
</dbReference>
<evidence type="ECO:0000313" key="11">
    <source>
        <dbReference type="EMBL" id="KKR33656.1"/>
    </source>
</evidence>